<dbReference type="GO" id="GO:0004326">
    <property type="term" value="F:tetrahydrofolylpolyglutamate synthase activity"/>
    <property type="evidence" value="ECO:0007669"/>
    <property type="project" value="InterPro"/>
</dbReference>
<dbReference type="NCBIfam" id="NF010623">
    <property type="entry name" value="PRK14016.1"/>
    <property type="match status" value="1"/>
</dbReference>
<dbReference type="SUPFAM" id="SSF53244">
    <property type="entry name" value="MurD-like peptide ligases, peptide-binding domain"/>
    <property type="match status" value="1"/>
</dbReference>
<comment type="subunit">
    <text evidence="3">Homodimer.</text>
</comment>
<keyword evidence="9 13" id="KW-0067">ATP-binding</keyword>
<dbReference type="AlphaFoldDB" id="A0AAC8YZ64"/>
<dbReference type="NCBIfam" id="TIGR02068">
    <property type="entry name" value="cya_phycin_syn"/>
    <property type="match status" value="1"/>
</dbReference>
<dbReference type="Pfam" id="PF08245">
    <property type="entry name" value="Mur_ligase_M"/>
    <property type="match status" value="1"/>
</dbReference>
<dbReference type="Gene3D" id="3.90.190.20">
    <property type="entry name" value="Mur ligase, C-terminal domain"/>
    <property type="match status" value="1"/>
</dbReference>
<name>A0AAC8YZ64_SPHMC</name>
<reference evidence="16" key="1">
    <citation type="submission" date="2015-11" db="EMBL/GenBank/DDBJ databases">
        <title>Complete genome sequence of a polyethylene-glycol degrader Sphingopyxis macrogoltabida 203N (NBRC 111659).</title>
        <authorList>
            <person name="Yoshiyuki O."/>
            <person name="Shouta N."/>
            <person name="Nagata Y."/>
            <person name="Numata M."/>
            <person name="Tsuchikane K."/>
            <person name="Hosoyama A."/>
            <person name="Yamazoe A."/>
            <person name="Tsuda M."/>
            <person name="Fujita N."/>
            <person name="Kawai F."/>
        </authorList>
    </citation>
    <scope>NUCLEOTIDE SEQUENCE [LARGE SCALE GENOMIC DNA]</scope>
    <source>
        <strain evidence="16">203N</strain>
    </source>
</reference>
<evidence type="ECO:0000256" key="8">
    <source>
        <dbReference type="ARBA" id="ARBA00022741"/>
    </source>
</evidence>
<comment type="function">
    <text evidence="1">Catalyzes the ATP-dependent polymerization of arginine and aspartate to multi-L-arginyl-poly-L-aspartic acid (cyanophycin; a water-insoluble reserve polymer).</text>
</comment>
<dbReference type="InterPro" id="IPR036565">
    <property type="entry name" value="Mur-like_cat_sf"/>
</dbReference>
<comment type="similarity">
    <text evidence="2">In the C-terminal section; belongs to the MurCDEF family.</text>
</comment>
<dbReference type="GO" id="GO:0005524">
    <property type="term" value="F:ATP binding"/>
    <property type="evidence" value="ECO:0007669"/>
    <property type="project" value="UniProtKB-UniRule"/>
</dbReference>
<feature type="domain" description="ATP-grasp" evidence="14">
    <location>
        <begin position="237"/>
        <end position="490"/>
    </location>
</feature>
<keyword evidence="8 13" id="KW-0547">Nucleotide-binding</keyword>
<evidence type="ECO:0000256" key="10">
    <source>
        <dbReference type="ARBA" id="ARBA00031353"/>
    </source>
</evidence>
<keyword evidence="16" id="KW-1185">Reference proteome</keyword>
<evidence type="ECO:0000256" key="6">
    <source>
        <dbReference type="ARBA" id="ARBA00022036"/>
    </source>
</evidence>
<dbReference type="PROSITE" id="PS50975">
    <property type="entry name" value="ATP_GRASP"/>
    <property type="match status" value="1"/>
</dbReference>
<dbReference type="Pfam" id="PF18921">
    <property type="entry name" value="Cyanophycin_syn"/>
    <property type="match status" value="1"/>
</dbReference>
<dbReference type="EC" id="6.3.2.30" evidence="4"/>
<evidence type="ECO:0000259" key="14">
    <source>
        <dbReference type="PROSITE" id="PS50975"/>
    </source>
</evidence>
<evidence type="ECO:0000256" key="4">
    <source>
        <dbReference type="ARBA" id="ARBA00012968"/>
    </source>
</evidence>
<dbReference type="Gene3D" id="3.30.470.20">
    <property type="entry name" value="ATP-grasp fold, B domain"/>
    <property type="match status" value="1"/>
</dbReference>
<evidence type="ECO:0000256" key="12">
    <source>
        <dbReference type="ARBA" id="ARBA00048425"/>
    </source>
</evidence>
<sequence>MRVLERSVYNGPNLYSRRPMIRIRVDLGILDDYPSDRLPGFDNALQSLLPGLVDHGCSYGAPGGFLRRLADGTRLGHIIEHVAIELQTSAGAAVTRGKTRRVRGKPGQYDILYCYADAPSGLAAGRAAIELVNALLPTAMQGAEGLDRISPELDGRATDTDTRVSALRAIVRKNGLGPSTAALVAEARRRHIPVLRLDKASLIQLGTGHRQRRIRASVTGATSLIGAELAANKQAAKEMLTSIGIPVPRGELVRTVSEAERAAAKLGWPVVVKPLDGNQGRGVTTSVADDGTLCDAFERAQAIAPRVIVEQQLVGADHRILVVGTAVVAVAERVAAHVAGDGRNSIADLIEAVNNDPRRGVAHEAVLTRIRIDAALEAFLAEANFTLASVPKAGEIVTLRGAANLSTGGSAIDRTDVIHPENAAIAIDAAAALGLDVAGIDMIVPDIAQSVRASGGGIVEVNAAPGLRMHLAPSEGTPRDVARPIIASLFPKGQKSRIPIFAVTGTNGKTTTVRMLARILEHHGLTTGFTCTSGVYVGETRSAGGDASGPKSARMLLRHPRVEAAVLETARGGMLREGLAFDACDVGAVLNVTPDHLGLKGIETLADLARVKAIVARNVKKSGACVLNAADPLTVRMARRARGRIVWFTGGAVAAALAPIQAHLESGGLAVSCERGTLMLHRGSESMPIIPIANIPATLNGTARFNVENAAAAAAMAAAYGIAPGMIASGLASFRPSFEDSPGRLSLAEAHGVRIVVDYAHNRAALIALAELIGSMRGDSNVRVIGMIGIPGDRRDCDLVDIGALSGGMFDVLMLRENVDLRGRPPGEANALMRKGALAAGLDAAAIGMHNGEYDAASACLAAARPGDIVVLTPTDVDGIWRIVEAWAASAGPEDARLLEAAHG</sequence>
<dbReference type="InterPro" id="IPR044019">
    <property type="entry name" value="Cyanophycin_syn_N"/>
</dbReference>
<dbReference type="PANTHER" id="PTHR23135">
    <property type="entry name" value="MUR LIGASE FAMILY MEMBER"/>
    <property type="match status" value="1"/>
</dbReference>
<dbReference type="InterPro" id="IPR013815">
    <property type="entry name" value="ATP_grasp_subdomain_1"/>
</dbReference>
<dbReference type="InterPro" id="IPR004101">
    <property type="entry name" value="Mur_ligase_C"/>
</dbReference>
<dbReference type="GO" id="GO:0071161">
    <property type="term" value="F:cyanophycin synthetase activity (L-arginine-adding)"/>
    <property type="evidence" value="ECO:0007669"/>
    <property type="project" value="UniProtKB-EC"/>
</dbReference>
<dbReference type="InterPro" id="IPR013651">
    <property type="entry name" value="ATP-grasp_RimK-type"/>
</dbReference>
<dbReference type="InterPro" id="IPR011761">
    <property type="entry name" value="ATP-grasp"/>
</dbReference>
<evidence type="ECO:0000256" key="7">
    <source>
        <dbReference type="ARBA" id="ARBA00022598"/>
    </source>
</evidence>
<reference evidence="15 16" key="2">
    <citation type="journal article" date="2016" name="Genome Announc.">
        <title>Complete Genome Sequence of Sphingopyxis macrogoltabida Strain 203N (NBRC 111659), a Polyethylene Glycol Degrader.</title>
        <authorList>
            <person name="Ohtsubo Y."/>
            <person name="Nonoyama S."/>
            <person name="Nagata Y."/>
            <person name="Numata M."/>
            <person name="Tsuchikane K."/>
            <person name="Hosoyama A."/>
            <person name="Yamazoe A."/>
            <person name="Tsuda M."/>
            <person name="Fujita N."/>
            <person name="Kawai F."/>
        </authorList>
    </citation>
    <scope>NUCLEOTIDE SEQUENCE [LARGE SCALE GENOMIC DNA]</scope>
    <source>
        <strain evidence="15 16">203N</strain>
    </source>
</reference>
<accession>A0AAC8YZ64</accession>
<dbReference type="InterPro" id="IPR018109">
    <property type="entry name" value="Folylpolyglutamate_synth_CS"/>
</dbReference>
<dbReference type="Gene3D" id="3.40.1190.10">
    <property type="entry name" value="Mur-like, catalytic domain"/>
    <property type="match status" value="1"/>
</dbReference>
<dbReference type="GO" id="GO:0071160">
    <property type="term" value="F:cyanophycin synthetase activity (L-aspartate-adding)"/>
    <property type="evidence" value="ECO:0007669"/>
    <property type="project" value="UniProtKB-EC"/>
</dbReference>
<dbReference type="Pfam" id="PF02875">
    <property type="entry name" value="Mur_ligase_C"/>
    <property type="match status" value="1"/>
</dbReference>
<dbReference type="InterPro" id="IPR036615">
    <property type="entry name" value="Mur_ligase_C_dom_sf"/>
</dbReference>
<comment type="catalytic activity">
    <reaction evidence="12">
        <text>[L-4-(L-arginin-2-N-yl)aspartate](n) + L-aspartate + ATP = [L-4-(L-arginin-2-N-yl)aspartate](n)-L-aspartate + ADP + phosphate + H(+)</text>
        <dbReference type="Rhea" id="RHEA:13277"/>
        <dbReference type="Rhea" id="RHEA-COMP:13728"/>
        <dbReference type="Rhea" id="RHEA-COMP:13733"/>
        <dbReference type="ChEBI" id="CHEBI:15378"/>
        <dbReference type="ChEBI" id="CHEBI:29991"/>
        <dbReference type="ChEBI" id="CHEBI:30616"/>
        <dbReference type="ChEBI" id="CHEBI:43474"/>
        <dbReference type="ChEBI" id="CHEBI:137986"/>
        <dbReference type="ChEBI" id="CHEBI:137990"/>
        <dbReference type="ChEBI" id="CHEBI:456216"/>
        <dbReference type="EC" id="6.3.2.29"/>
    </reaction>
</comment>
<dbReference type="InterPro" id="IPR013221">
    <property type="entry name" value="Mur_ligase_cen"/>
</dbReference>
<dbReference type="SUPFAM" id="SSF53623">
    <property type="entry name" value="MurD-like peptide ligases, catalytic domain"/>
    <property type="match status" value="1"/>
</dbReference>
<gene>
    <name evidence="15" type="ORF">ATM17_08065</name>
</gene>
<dbReference type="Pfam" id="PF08443">
    <property type="entry name" value="RimK"/>
    <property type="match status" value="1"/>
</dbReference>
<dbReference type="PROSITE" id="PS01011">
    <property type="entry name" value="FOLYLPOLYGLU_SYNT_1"/>
    <property type="match status" value="1"/>
</dbReference>
<evidence type="ECO:0000313" key="16">
    <source>
        <dbReference type="Proteomes" id="UP000076088"/>
    </source>
</evidence>
<evidence type="ECO:0000256" key="9">
    <source>
        <dbReference type="ARBA" id="ARBA00022840"/>
    </source>
</evidence>
<comment type="catalytic activity">
    <reaction evidence="11">
        <text>[L-4-(L-arginin-2-N-yl)aspartate](n)-L-aspartate + L-arginine + ATP = [L-4-(L-arginin-2-N-yl)aspartate](n+1) + ADP + phosphate + H(+)</text>
        <dbReference type="Rhea" id="RHEA:23888"/>
        <dbReference type="Rhea" id="RHEA-COMP:13732"/>
        <dbReference type="Rhea" id="RHEA-COMP:13733"/>
        <dbReference type="ChEBI" id="CHEBI:15378"/>
        <dbReference type="ChEBI" id="CHEBI:30616"/>
        <dbReference type="ChEBI" id="CHEBI:32682"/>
        <dbReference type="ChEBI" id="CHEBI:43474"/>
        <dbReference type="ChEBI" id="CHEBI:137986"/>
        <dbReference type="ChEBI" id="CHEBI:137990"/>
        <dbReference type="ChEBI" id="CHEBI:456216"/>
        <dbReference type="EC" id="6.3.2.30"/>
    </reaction>
</comment>
<dbReference type="Gene3D" id="3.30.1490.20">
    <property type="entry name" value="ATP-grasp fold, A domain"/>
    <property type="match status" value="1"/>
</dbReference>
<dbReference type="Proteomes" id="UP000076088">
    <property type="component" value="Chromosome"/>
</dbReference>
<dbReference type="InterPro" id="IPR011810">
    <property type="entry name" value="Cya_phycin_syn"/>
</dbReference>
<organism evidence="15 16">
    <name type="scientific">Sphingopyxis macrogoltabida</name>
    <name type="common">Sphingomonas macrogoltabidus</name>
    <dbReference type="NCBI Taxonomy" id="33050"/>
    <lineage>
        <taxon>Bacteria</taxon>
        <taxon>Pseudomonadati</taxon>
        <taxon>Pseudomonadota</taxon>
        <taxon>Alphaproteobacteria</taxon>
        <taxon>Sphingomonadales</taxon>
        <taxon>Sphingomonadaceae</taxon>
        <taxon>Sphingopyxis</taxon>
    </lineage>
</organism>
<dbReference type="EC" id="6.3.2.29" evidence="5"/>
<keyword evidence="7" id="KW-0436">Ligase</keyword>
<evidence type="ECO:0000256" key="5">
    <source>
        <dbReference type="ARBA" id="ARBA00013005"/>
    </source>
</evidence>
<dbReference type="SUPFAM" id="SSF56059">
    <property type="entry name" value="Glutathione synthetase ATP-binding domain-like"/>
    <property type="match status" value="1"/>
</dbReference>
<protein>
    <recommendedName>
        <fullName evidence="6">Cyanophycin synthetase</fullName>
        <ecNumber evidence="5">6.3.2.29</ecNumber>
        <ecNumber evidence="4">6.3.2.30</ecNumber>
    </recommendedName>
    <alternativeName>
        <fullName evidence="10">Cyanophycin synthase</fullName>
    </alternativeName>
</protein>
<evidence type="ECO:0000313" key="15">
    <source>
        <dbReference type="EMBL" id="AMU88995.1"/>
    </source>
</evidence>
<evidence type="ECO:0000256" key="11">
    <source>
        <dbReference type="ARBA" id="ARBA00048094"/>
    </source>
</evidence>
<evidence type="ECO:0000256" key="1">
    <source>
        <dbReference type="ARBA" id="ARBA00003184"/>
    </source>
</evidence>
<dbReference type="GO" id="GO:0046872">
    <property type="term" value="F:metal ion binding"/>
    <property type="evidence" value="ECO:0007669"/>
    <property type="project" value="InterPro"/>
</dbReference>
<evidence type="ECO:0000256" key="2">
    <source>
        <dbReference type="ARBA" id="ARBA00009060"/>
    </source>
</evidence>
<evidence type="ECO:0000256" key="3">
    <source>
        <dbReference type="ARBA" id="ARBA00011738"/>
    </source>
</evidence>
<evidence type="ECO:0000256" key="13">
    <source>
        <dbReference type="PROSITE-ProRule" id="PRU00409"/>
    </source>
</evidence>
<dbReference type="PANTHER" id="PTHR23135:SF18">
    <property type="entry name" value="CYANOPHYCIN SYNTHETASE"/>
    <property type="match status" value="1"/>
</dbReference>
<proteinExistence type="inferred from homology"/>
<dbReference type="EMBL" id="CP013344">
    <property type="protein sequence ID" value="AMU88995.1"/>
    <property type="molecule type" value="Genomic_DNA"/>
</dbReference>